<keyword evidence="11 19" id="KW-0472">Membrane</keyword>
<comment type="caution">
    <text evidence="26">The sequence shown here is derived from an EMBL/GenBank/DDBJ whole genome shotgun (WGS) entry which is preliminary data.</text>
</comment>
<keyword evidence="5" id="KW-0134">Cell wall</keyword>
<evidence type="ECO:0000256" key="3">
    <source>
        <dbReference type="ARBA" id="ARBA00004609"/>
    </source>
</evidence>
<dbReference type="STRING" id="1245748.A0A3R7F1C2"/>
<dbReference type="GO" id="GO:0031505">
    <property type="term" value="P:fungal-type cell wall organization"/>
    <property type="evidence" value="ECO:0007669"/>
    <property type="project" value="TreeGrafter"/>
</dbReference>
<comment type="catalytic activity">
    <reaction evidence="1">
        <text>Random endo-hydrolysis of N-acetyl-beta-D-glucosaminide (1-&gt;4)-beta-linkages in chitin and chitodextrins.</text>
        <dbReference type="EC" id="3.2.1.14"/>
    </reaction>
</comment>
<keyword evidence="7" id="KW-0328">Glycosyltransferase</keyword>
<evidence type="ECO:0000313" key="27">
    <source>
        <dbReference type="Proteomes" id="UP000215289"/>
    </source>
</evidence>
<evidence type="ECO:0000256" key="9">
    <source>
        <dbReference type="ARBA" id="ARBA00022729"/>
    </source>
</evidence>
<evidence type="ECO:0000256" key="8">
    <source>
        <dbReference type="ARBA" id="ARBA00022679"/>
    </source>
</evidence>
<gene>
    <name evidence="26" type="ORF">CFD26_100047</name>
</gene>
<evidence type="ECO:0000256" key="7">
    <source>
        <dbReference type="ARBA" id="ARBA00022676"/>
    </source>
</evidence>
<dbReference type="InterPro" id="IPR050546">
    <property type="entry name" value="Glycosyl_Hydrlase_16"/>
</dbReference>
<feature type="disulfide bond" evidence="21">
    <location>
        <begin position="23"/>
        <end position="30"/>
    </location>
</feature>
<dbReference type="EMBL" id="NIDN02000305">
    <property type="protein sequence ID" value="RLL93475.1"/>
    <property type="molecule type" value="Genomic_DNA"/>
</dbReference>
<keyword evidence="6" id="KW-0336">GPI-anchor</keyword>
<comment type="similarity">
    <text evidence="17">Belongs to the glycosyl hydrolase 16 family. CRH1 subfamily.</text>
</comment>
<feature type="chain" id="PRO_5018555580" description="Crh-like protein" evidence="24">
    <location>
        <begin position="18"/>
        <end position="366"/>
    </location>
</feature>
<keyword evidence="4" id="KW-1003">Cell membrane</keyword>
<dbReference type="PANTHER" id="PTHR10963:SF68">
    <property type="entry name" value="GLYCOSIDASE CRH1-RELATED"/>
    <property type="match status" value="1"/>
</dbReference>
<proteinExistence type="inferred from homology"/>
<dbReference type="GO" id="GO:0016757">
    <property type="term" value="F:glycosyltransferase activity"/>
    <property type="evidence" value="ECO:0007669"/>
    <property type="project" value="UniProtKB-KW"/>
</dbReference>
<name>A0A3R7F1C2_9EURO</name>
<dbReference type="GO" id="GO:0008843">
    <property type="term" value="F:endochitinase activity"/>
    <property type="evidence" value="ECO:0007669"/>
    <property type="project" value="UniProtKB-EC"/>
</dbReference>
<sequence>MMLPLLAISAFVSLGAAQTYTTCNPTETTCPPDTGLDQWSLFTDFTQGSSDEWSQVQVQGNVTYGSNGAEFTIAKRFDAPTLQTNFYIFFGEVEVVMKSASGTGIVSSIVMLSDDLDEVDWESTGTDTTQMETNYFGKGNTTTYNRAIWETVSTPQDEFHAYKVVWTPAAITWYIDGTAVRTLEYADALGGENYPQTPMVVKLGIWAGGDPSNGEGTIEWAGGLTNYADVPFTMYVQSVNIVNYNPASSYNYTDETGSYTSILASNSTTGGIHISKSVSVSAPSSNSTSTSTSSSSTTSSAATSTHTAAVQTSTSVNSSSMTASSPSSASASTSASALAVPSGAAVAYLPSFFVTVFFALATALAL</sequence>
<organism evidence="26 27">
    <name type="scientific">Aspergillus turcosus</name>
    <dbReference type="NCBI Taxonomy" id="1245748"/>
    <lineage>
        <taxon>Eukaryota</taxon>
        <taxon>Fungi</taxon>
        <taxon>Dikarya</taxon>
        <taxon>Ascomycota</taxon>
        <taxon>Pezizomycotina</taxon>
        <taxon>Eurotiomycetes</taxon>
        <taxon>Eurotiomycetidae</taxon>
        <taxon>Eurotiales</taxon>
        <taxon>Aspergillaceae</taxon>
        <taxon>Aspergillus</taxon>
        <taxon>Aspergillus subgen. Fumigati</taxon>
    </lineage>
</organism>
<reference evidence="26 27" key="1">
    <citation type="submission" date="2018-08" db="EMBL/GenBank/DDBJ databases">
        <title>Draft genome sequences of two Aspergillus turcosus clinical strains isolated from bronchoalveolar lavage fluid: one azole-susceptible and the other azole-resistant.</title>
        <authorList>
            <person name="Parent-Michaud M."/>
            <person name="Dufresne P.J."/>
            <person name="Fournier E."/>
            <person name="Martineau C."/>
            <person name="Moreira S."/>
            <person name="Perkins V."/>
            <person name="De Repentigny L."/>
            <person name="Dufresne S.F."/>
        </authorList>
    </citation>
    <scope>NUCLEOTIDE SEQUENCE [LARGE SCALE GENOMIC DNA]</scope>
    <source>
        <strain evidence="26">HMR AF 1038</strain>
    </source>
</reference>
<dbReference type="EC" id="3.2.-.-" evidence="19"/>
<dbReference type="GO" id="GO:0098552">
    <property type="term" value="C:side of membrane"/>
    <property type="evidence" value="ECO:0007669"/>
    <property type="project" value="UniProtKB-KW"/>
</dbReference>
<keyword evidence="13" id="KW-0325">Glycoprotein</keyword>
<keyword evidence="27" id="KW-1185">Reference proteome</keyword>
<evidence type="ECO:0000256" key="23">
    <source>
        <dbReference type="SAM" id="Phobius"/>
    </source>
</evidence>
<evidence type="ECO:0000256" key="17">
    <source>
        <dbReference type="ARBA" id="ARBA00038074"/>
    </source>
</evidence>
<dbReference type="PROSITE" id="PS51762">
    <property type="entry name" value="GH16_2"/>
    <property type="match status" value="1"/>
</dbReference>
<keyword evidence="23" id="KW-0812">Transmembrane</keyword>
<keyword evidence="5" id="KW-0964">Secreted</keyword>
<dbReference type="Gene3D" id="2.60.120.200">
    <property type="match status" value="1"/>
</dbReference>
<dbReference type="PIRSF" id="PIRSF037299">
    <property type="entry name" value="Glycosidase_CRH1_prd"/>
    <property type="match status" value="1"/>
</dbReference>
<dbReference type="InterPro" id="IPR013320">
    <property type="entry name" value="ConA-like_dom_sf"/>
</dbReference>
<keyword evidence="9 24" id="KW-0732">Signal</keyword>
<feature type="active site" description="Nucleophile" evidence="20">
    <location>
        <position position="118"/>
    </location>
</feature>
<feature type="region of interest" description="Disordered" evidence="22">
    <location>
        <begin position="278"/>
        <end position="306"/>
    </location>
</feature>
<evidence type="ECO:0000256" key="20">
    <source>
        <dbReference type="PIRSR" id="PIRSR037299-1"/>
    </source>
</evidence>
<evidence type="ECO:0000256" key="15">
    <source>
        <dbReference type="ARBA" id="ARBA00023295"/>
    </source>
</evidence>
<evidence type="ECO:0000256" key="12">
    <source>
        <dbReference type="ARBA" id="ARBA00023157"/>
    </source>
</evidence>
<dbReference type="SUPFAM" id="SSF49899">
    <property type="entry name" value="Concanavalin A-like lectins/glucanases"/>
    <property type="match status" value="1"/>
</dbReference>
<dbReference type="CDD" id="cd02183">
    <property type="entry name" value="GH16_fungal_CRH1_transglycosylase"/>
    <property type="match status" value="1"/>
</dbReference>
<dbReference type="FunFam" id="2.60.120.200:FF:000152">
    <property type="entry name" value="Cell wall glucanase"/>
    <property type="match status" value="1"/>
</dbReference>
<dbReference type="GO" id="GO:0009277">
    <property type="term" value="C:fungal-type cell wall"/>
    <property type="evidence" value="ECO:0007669"/>
    <property type="project" value="TreeGrafter"/>
</dbReference>
<keyword evidence="14" id="KW-0449">Lipoprotein</keyword>
<evidence type="ECO:0000259" key="25">
    <source>
        <dbReference type="PROSITE" id="PS51762"/>
    </source>
</evidence>
<keyword evidence="10 19" id="KW-0378">Hydrolase</keyword>
<evidence type="ECO:0000256" key="10">
    <source>
        <dbReference type="ARBA" id="ARBA00022801"/>
    </source>
</evidence>
<dbReference type="AlphaFoldDB" id="A0A3R7F1C2"/>
<evidence type="ECO:0000256" key="19">
    <source>
        <dbReference type="PIRNR" id="PIRNR037299"/>
    </source>
</evidence>
<evidence type="ECO:0000256" key="22">
    <source>
        <dbReference type="SAM" id="MobiDB-lite"/>
    </source>
</evidence>
<evidence type="ECO:0000256" key="11">
    <source>
        <dbReference type="ARBA" id="ARBA00023136"/>
    </source>
</evidence>
<dbReference type="InterPro" id="IPR017168">
    <property type="entry name" value="CHR-like"/>
</dbReference>
<evidence type="ECO:0000256" key="2">
    <source>
        <dbReference type="ARBA" id="ARBA00004191"/>
    </source>
</evidence>
<feature type="transmembrane region" description="Helical" evidence="23">
    <location>
        <begin position="345"/>
        <end position="365"/>
    </location>
</feature>
<keyword evidence="8" id="KW-0808">Transferase</keyword>
<feature type="signal peptide" evidence="24">
    <location>
        <begin position="1"/>
        <end position="17"/>
    </location>
</feature>
<evidence type="ECO:0000256" key="16">
    <source>
        <dbReference type="ARBA" id="ARBA00023316"/>
    </source>
</evidence>
<dbReference type="Proteomes" id="UP000215289">
    <property type="component" value="Unassembled WGS sequence"/>
</dbReference>
<protein>
    <recommendedName>
        <fullName evidence="19">Crh-like protein</fullName>
        <ecNumber evidence="19">3.2.-.-</ecNumber>
    </recommendedName>
</protein>
<evidence type="ECO:0000256" key="14">
    <source>
        <dbReference type="ARBA" id="ARBA00023288"/>
    </source>
</evidence>
<accession>A0A3R7F1C2</accession>
<evidence type="ECO:0000313" key="26">
    <source>
        <dbReference type="EMBL" id="RLL93475.1"/>
    </source>
</evidence>
<dbReference type="Pfam" id="PF00722">
    <property type="entry name" value="Glyco_hydro_16"/>
    <property type="match status" value="1"/>
</dbReference>
<evidence type="ECO:0000256" key="13">
    <source>
        <dbReference type="ARBA" id="ARBA00023180"/>
    </source>
</evidence>
<keyword evidence="23" id="KW-1133">Transmembrane helix</keyword>
<dbReference type="PANTHER" id="PTHR10963">
    <property type="entry name" value="GLYCOSYL HYDROLASE-RELATED"/>
    <property type="match status" value="1"/>
</dbReference>
<feature type="active site" description="Proton donor" evidence="20">
    <location>
        <position position="122"/>
    </location>
</feature>
<keyword evidence="12 21" id="KW-1015">Disulfide bond</keyword>
<evidence type="ECO:0000256" key="1">
    <source>
        <dbReference type="ARBA" id="ARBA00000822"/>
    </source>
</evidence>
<evidence type="ECO:0000256" key="24">
    <source>
        <dbReference type="SAM" id="SignalP"/>
    </source>
</evidence>
<dbReference type="GO" id="GO:0005975">
    <property type="term" value="P:carbohydrate metabolic process"/>
    <property type="evidence" value="ECO:0007669"/>
    <property type="project" value="InterPro"/>
</dbReference>
<evidence type="ECO:0000256" key="21">
    <source>
        <dbReference type="PIRSR" id="PIRSR037299-2"/>
    </source>
</evidence>
<evidence type="ECO:0000256" key="6">
    <source>
        <dbReference type="ARBA" id="ARBA00022622"/>
    </source>
</evidence>
<comment type="function">
    <text evidence="18">Dual chitinase/transglycosylase that plays a role in cell wall architecture. Chitinase and transglycosylase activities are coupled. Required for the polysaccharide cross-linking at the septa and the cell wall. More specifically, transfers chitin to 1,6-beta-glucan in the cell wall.</text>
</comment>
<dbReference type="GO" id="GO:0005886">
    <property type="term" value="C:plasma membrane"/>
    <property type="evidence" value="ECO:0007669"/>
    <property type="project" value="UniProtKB-SubCell"/>
</dbReference>
<feature type="domain" description="GH16" evidence="25">
    <location>
        <begin position="36"/>
        <end position="229"/>
    </location>
</feature>
<keyword evidence="16" id="KW-0961">Cell wall biogenesis/degradation</keyword>
<comment type="subcellular location">
    <subcellularLocation>
        <location evidence="3">Cell membrane</location>
        <topology evidence="3">Lipid-anchor</topology>
        <topology evidence="3">GPI-anchor</topology>
    </subcellularLocation>
    <subcellularLocation>
        <location evidence="2">Secreted</location>
        <location evidence="2">Cell wall</location>
    </subcellularLocation>
</comment>
<dbReference type="OrthoDB" id="4781at2759"/>
<dbReference type="InterPro" id="IPR000757">
    <property type="entry name" value="Beta-glucanase-like"/>
</dbReference>
<evidence type="ECO:0000256" key="18">
    <source>
        <dbReference type="ARBA" id="ARBA00093308"/>
    </source>
</evidence>
<evidence type="ECO:0000256" key="5">
    <source>
        <dbReference type="ARBA" id="ARBA00022512"/>
    </source>
</evidence>
<keyword evidence="15" id="KW-0326">Glycosidase</keyword>
<evidence type="ECO:0000256" key="4">
    <source>
        <dbReference type="ARBA" id="ARBA00022475"/>
    </source>
</evidence>